<accession>A0A834NQJ8</accession>
<proteinExistence type="predicted"/>
<evidence type="ECO:0000256" key="1">
    <source>
        <dbReference type="SAM" id="MobiDB-lite"/>
    </source>
</evidence>
<reference evidence="2" key="1">
    <citation type="journal article" date="2020" name="G3 (Bethesda)">
        <title>High-Quality Assemblies for Three Invasive Social Wasps from the &lt;i&gt;Vespula&lt;/i&gt; Genus.</title>
        <authorList>
            <person name="Harrop T.W.R."/>
            <person name="Guhlin J."/>
            <person name="McLaughlin G.M."/>
            <person name="Permina E."/>
            <person name="Stockwell P."/>
            <person name="Gilligan J."/>
            <person name="Le Lec M.F."/>
            <person name="Gruber M.A.M."/>
            <person name="Quinn O."/>
            <person name="Lovegrove M."/>
            <person name="Duncan E.J."/>
            <person name="Remnant E.J."/>
            <person name="Van Eeckhoven J."/>
            <person name="Graham B."/>
            <person name="Knapp R.A."/>
            <person name="Langford K.W."/>
            <person name="Kronenberg Z."/>
            <person name="Press M.O."/>
            <person name="Eacker S.M."/>
            <person name="Wilson-Rankin E.E."/>
            <person name="Purcell J."/>
            <person name="Lester P.J."/>
            <person name="Dearden P.K."/>
        </authorList>
    </citation>
    <scope>NUCLEOTIDE SEQUENCE</scope>
    <source>
        <strain evidence="2">Volc-1</strain>
    </source>
</reference>
<comment type="caution">
    <text evidence="2">The sequence shown here is derived from an EMBL/GenBank/DDBJ whole genome shotgun (WGS) entry which is preliminary data.</text>
</comment>
<dbReference type="AlphaFoldDB" id="A0A834NQJ8"/>
<feature type="region of interest" description="Disordered" evidence="1">
    <location>
        <begin position="1"/>
        <end position="72"/>
    </location>
</feature>
<evidence type="ECO:0000313" key="2">
    <source>
        <dbReference type="EMBL" id="KAF7415729.1"/>
    </source>
</evidence>
<dbReference type="EMBL" id="JACSDY010000011">
    <property type="protein sequence ID" value="KAF7415729.1"/>
    <property type="molecule type" value="Genomic_DNA"/>
</dbReference>
<evidence type="ECO:0000313" key="3">
    <source>
        <dbReference type="Proteomes" id="UP000600918"/>
    </source>
</evidence>
<protein>
    <submittedName>
        <fullName evidence="2">Uncharacterized protein</fullName>
    </submittedName>
</protein>
<dbReference type="Proteomes" id="UP000600918">
    <property type="component" value="Unassembled WGS sequence"/>
</dbReference>
<gene>
    <name evidence="2" type="ORF">H0235_012321</name>
</gene>
<name>A0A834NQJ8_VESPE</name>
<keyword evidence="3" id="KW-1185">Reference proteome</keyword>
<organism evidence="2 3">
    <name type="scientific">Vespula pensylvanica</name>
    <name type="common">Western yellow jacket</name>
    <name type="synonym">Wasp</name>
    <dbReference type="NCBI Taxonomy" id="30213"/>
    <lineage>
        <taxon>Eukaryota</taxon>
        <taxon>Metazoa</taxon>
        <taxon>Ecdysozoa</taxon>
        <taxon>Arthropoda</taxon>
        <taxon>Hexapoda</taxon>
        <taxon>Insecta</taxon>
        <taxon>Pterygota</taxon>
        <taxon>Neoptera</taxon>
        <taxon>Endopterygota</taxon>
        <taxon>Hymenoptera</taxon>
        <taxon>Apocrita</taxon>
        <taxon>Aculeata</taxon>
        <taxon>Vespoidea</taxon>
        <taxon>Vespidae</taxon>
        <taxon>Vespinae</taxon>
        <taxon>Vespula</taxon>
    </lineage>
</organism>
<sequence length="142" mass="14933">MAGQAAITPPNNRKKEAGSNFDAPSSTIAISTLPLEEPGSEEVKNSYKCLPRSDLLPRGRDPTVEESTNKSSVAGPCNLPAIVTVLLLSSNGRQVISSRCNESLRNDRSGSGTCILCILLLPFPREPIVSPGSANGTTETPV</sequence>